<evidence type="ECO:0000313" key="2">
    <source>
        <dbReference type="Proteomes" id="UP000178446"/>
    </source>
</evidence>
<evidence type="ECO:0000313" key="1">
    <source>
        <dbReference type="EMBL" id="OGM19015.1"/>
    </source>
</evidence>
<sequence>MILHLGEGQTIVVSGGTERKPAVVSISVTDENNLVSKTDIVDFGHNMRGYVCESSFPSEPVTAIKGRLVEFKHQHTGRTFMVEGGD</sequence>
<gene>
    <name evidence="1" type="ORF">A2685_00815</name>
</gene>
<organism evidence="1 2">
    <name type="scientific">Candidatus Woesebacteria bacterium RIFCSPHIGHO2_01_FULL_37_10</name>
    <dbReference type="NCBI Taxonomy" id="1802489"/>
    <lineage>
        <taxon>Bacteria</taxon>
        <taxon>Candidatus Woeseibacteriota</taxon>
    </lineage>
</organism>
<name>A0A1F7XXM2_9BACT</name>
<dbReference type="AlphaFoldDB" id="A0A1F7XXM2"/>
<dbReference type="Proteomes" id="UP000178446">
    <property type="component" value="Unassembled WGS sequence"/>
</dbReference>
<proteinExistence type="predicted"/>
<comment type="caution">
    <text evidence="1">The sequence shown here is derived from an EMBL/GenBank/DDBJ whole genome shotgun (WGS) entry which is preliminary data.</text>
</comment>
<protein>
    <submittedName>
        <fullName evidence="1">Uncharacterized protein</fullName>
    </submittedName>
</protein>
<accession>A0A1F7XXM2</accession>
<dbReference type="EMBL" id="MGGB01000025">
    <property type="protein sequence ID" value="OGM19015.1"/>
    <property type="molecule type" value="Genomic_DNA"/>
</dbReference>
<reference evidence="1 2" key="1">
    <citation type="journal article" date="2016" name="Nat. Commun.">
        <title>Thousands of microbial genomes shed light on interconnected biogeochemical processes in an aquifer system.</title>
        <authorList>
            <person name="Anantharaman K."/>
            <person name="Brown C.T."/>
            <person name="Hug L.A."/>
            <person name="Sharon I."/>
            <person name="Castelle C.J."/>
            <person name="Probst A.J."/>
            <person name="Thomas B.C."/>
            <person name="Singh A."/>
            <person name="Wilkins M.J."/>
            <person name="Karaoz U."/>
            <person name="Brodie E.L."/>
            <person name="Williams K.H."/>
            <person name="Hubbard S.S."/>
            <person name="Banfield J.F."/>
        </authorList>
    </citation>
    <scope>NUCLEOTIDE SEQUENCE [LARGE SCALE GENOMIC DNA]</scope>
</reference>